<keyword evidence="6 9" id="KW-0472">Membrane</keyword>
<evidence type="ECO:0000256" key="5">
    <source>
        <dbReference type="ARBA" id="ARBA00022989"/>
    </source>
</evidence>
<organism evidence="10 11">
    <name type="scientific">Ambrosia artemisiifolia</name>
    <name type="common">Common ragweed</name>
    <dbReference type="NCBI Taxonomy" id="4212"/>
    <lineage>
        <taxon>Eukaryota</taxon>
        <taxon>Viridiplantae</taxon>
        <taxon>Streptophyta</taxon>
        <taxon>Embryophyta</taxon>
        <taxon>Tracheophyta</taxon>
        <taxon>Spermatophyta</taxon>
        <taxon>Magnoliopsida</taxon>
        <taxon>eudicotyledons</taxon>
        <taxon>Gunneridae</taxon>
        <taxon>Pentapetalae</taxon>
        <taxon>asterids</taxon>
        <taxon>campanulids</taxon>
        <taxon>Asterales</taxon>
        <taxon>Asteraceae</taxon>
        <taxon>Asteroideae</taxon>
        <taxon>Heliantheae alliance</taxon>
        <taxon>Heliantheae</taxon>
        <taxon>Ambrosia</taxon>
    </lineage>
</organism>
<dbReference type="AlphaFoldDB" id="A0AAD5DDU5"/>
<feature type="transmembrane region" description="Helical" evidence="9">
    <location>
        <begin position="31"/>
        <end position="58"/>
    </location>
</feature>
<comment type="subcellular location">
    <subcellularLocation>
        <location evidence="7">Lipid droplet</location>
    </subcellularLocation>
    <subcellularLocation>
        <location evidence="7">Membrane</location>
        <topology evidence="7">Multi-pass membrane protein</topology>
    </subcellularLocation>
</comment>
<comment type="similarity">
    <text evidence="2 7">Belongs to the oleosin family.</text>
</comment>
<dbReference type="Proteomes" id="UP001206925">
    <property type="component" value="Unassembled WGS sequence"/>
</dbReference>
<evidence type="ECO:0000256" key="8">
    <source>
        <dbReference type="SAM" id="MobiDB-lite"/>
    </source>
</evidence>
<keyword evidence="5 9" id="KW-1133">Transmembrane helix</keyword>
<dbReference type="Pfam" id="PF01277">
    <property type="entry name" value="Oleosin"/>
    <property type="match status" value="1"/>
</dbReference>
<feature type="compositionally biased region" description="Basic and acidic residues" evidence="8">
    <location>
        <begin position="158"/>
        <end position="167"/>
    </location>
</feature>
<evidence type="ECO:0000313" key="10">
    <source>
        <dbReference type="EMBL" id="KAI7755975.1"/>
    </source>
</evidence>
<keyword evidence="11" id="KW-1185">Reference proteome</keyword>
<dbReference type="PANTHER" id="PTHR33203:SF44">
    <property type="entry name" value="OLEOSIN 20.3 KDA"/>
    <property type="match status" value="1"/>
</dbReference>
<dbReference type="GO" id="GO:0050826">
    <property type="term" value="P:response to freezing"/>
    <property type="evidence" value="ECO:0007669"/>
    <property type="project" value="TreeGrafter"/>
</dbReference>
<comment type="function">
    <text evidence="1">May have a structural role to stabilize the lipid body during desiccation of the seed by preventing coalescence of the oil. Probably interacts with both lipid and phospholipid moieties of lipid bodies. May also provide recognition signals for specific lipase anchorage in lipolysis during seedling growth.</text>
</comment>
<gene>
    <name evidence="10" type="ORF">M8C21_017956</name>
</gene>
<dbReference type="PANTHER" id="PTHR33203">
    <property type="entry name" value="OLEOSIN"/>
    <property type="match status" value="1"/>
</dbReference>
<name>A0AAD5DDU5_AMBAR</name>
<evidence type="ECO:0000256" key="4">
    <source>
        <dbReference type="ARBA" id="ARBA00022692"/>
    </source>
</evidence>
<evidence type="ECO:0000313" key="11">
    <source>
        <dbReference type="Proteomes" id="UP001206925"/>
    </source>
</evidence>
<dbReference type="GO" id="GO:0012511">
    <property type="term" value="C:monolayer-surrounded lipid storage body"/>
    <property type="evidence" value="ECO:0007669"/>
    <property type="project" value="InterPro"/>
</dbReference>
<proteinExistence type="inferred from homology"/>
<evidence type="ECO:0000256" key="1">
    <source>
        <dbReference type="ARBA" id="ARBA00002582"/>
    </source>
</evidence>
<feature type="region of interest" description="Disordered" evidence="8">
    <location>
        <begin position="142"/>
        <end position="167"/>
    </location>
</feature>
<evidence type="ECO:0000256" key="9">
    <source>
        <dbReference type="SAM" id="Phobius"/>
    </source>
</evidence>
<evidence type="ECO:0000256" key="2">
    <source>
        <dbReference type="ARBA" id="ARBA00010858"/>
    </source>
</evidence>
<dbReference type="GO" id="GO:0010344">
    <property type="term" value="P:seed oilbody biogenesis"/>
    <property type="evidence" value="ECO:0007669"/>
    <property type="project" value="TreeGrafter"/>
</dbReference>
<evidence type="ECO:0000256" key="3">
    <source>
        <dbReference type="ARBA" id="ARBA00022677"/>
    </source>
</evidence>
<keyword evidence="3 7" id="KW-0551">Lipid droplet</keyword>
<evidence type="ECO:0000256" key="6">
    <source>
        <dbReference type="ARBA" id="ARBA00023136"/>
    </source>
</evidence>
<reference evidence="10" key="1">
    <citation type="submission" date="2022-06" db="EMBL/GenBank/DDBJ databases">
        <title>Uncovering the hologenomic basis of an extraordinary plant invasion.</title>
        <authorList>
            <person name="Bieker V.C."/>
            <person name="Martin M.D."/>
            <person name="Gilbert T."/>
            <person name="Hodgins K."/>
            <person name="Battlay P."/>
            <person name="Petersen B."/>
            <person name="Wilson J."/>
        </authorList>
    </citation>
    <scope>NUCLEOTIDE SEQUENCE</scope>
    <source>
        <strain evidence="10">AA19_3_7</strain>
        <tissue evidence="10">Leaf</tissue>
    </source>
</reference>
<sequence length="167" mass="17458">MATTTTYDRHFTTTQPHYGQQSHSQSTSKTLAIIALLPVGGVLLGLAGITFIGTLIGLALATPLFIIFSPVIVPAILTIGLAVTGFLASGTFGLTGLSSLSYLLNMVRQAAGSVPEQVDYVKGTLQDAGEYAGQKTKDFGQKIQNTAHEMGDQGQGGKEGRKSGDRT</sequence>
<feature type="transmembrane region" description="Helical" evidence="9">
    <location>
        <begin position="64"/>
        <end position="88"/>
    </location>
</feature>
<accession>A0AAD5DDU5</accession>
<dbReference type="EMBL" id="JAMZMK010000663">
    <property type="protein sequence ID" value="KAI7755975.1"/>
    <property type="molecule type" value="Genomic_DNA"/>
</dbReference>
<dbReference type="InterPro" id="IPR000136">
    <property type="entry name" value="Oleosin"/>
</dbReference>
<keyword evidence="4 9" id="KW-0812">Transmembrane</keyword>
<dbReference type="PROSITE" id="PS00811">
    <property type="entry name" value="OLEOSINS"/>
    <property type="match status" value="1"/>
</dbReference>
<dbReference type="GO" id="GO:0016020">
    <property type="term" value="C:membrane"/>
    <property type="evidence" value="ECO:0007669"/>
    <property type="project" value="UniProtKB-SubCell"/>
</dbReference>
<comment type="caution">
    <text evidence="10">The sequence shown here is derived from an EMBL/GenBank/DDBJ whole genome shotgun (WGS) entry which is preliminary data.</text>
</comment>
<dbReference type="GO" id="GO:0019915">
    <property type="term" value="P:lipid storage"/>
    <property type="evidence" value="ECO:0007669"/>
    <property type="project" value="TreeGrafter"/>
</dbReference>
<evidence type="ECO:0000256" key="7">
    <source>
        <dbReference type="RuleBase" id="RU000540"/>
    </source>
</evidence>
<protein>
    <recommendedName>
        <fullName evidence="7">Oleosin</fullName>
    </recommendedName>
</protein>